<sequence length="123" mass="13891">MKPSKKQFALKLAALALLVAAFVGNGIPTMGASADSTKNNKKKKPQTEITQEDIDLVLEDLNIESNSTSEDVNHIMIYDKDDNLIYECSWNQGEGNQCEKFHELMFKSDFVMEFNNTAYYTVN</sequence>
<dbReference type="RefSeq" id="WP_346755032.1">
    <property type="nucleotide sequence ID" value="NZ_JAUJEA010000014.1"/>
</dbReference>
<reference evidence="1" key="1">
    <citation type="submission" date="2023-06" db="EMBL/GenBank/DDBJ databases">
        <title>Genomic of Parafulvivirga corallium.</title>
        <authorList>
            <person name="Wang G."/>
        </authorList>
    </citation>
    <scope>NUCLEOTIDE SEQUENCE</scope>
    <source>
        <strain evidence="1">BMA10</strain>
    </source>
</reference>
<comment type="caution">
    <text evidence="1">The sequence shown here is derived from an EMBL/GenBank/DDBJ whole genome shotgun (WGS) entry which is preliminary data.</text>
</comment>
<name>A0ABT8KZK0_9BACT</name>
<protein>
    <submittedName>
        <fullName evidence="1">Uncharacterized protein</fullName>
    </submittedName>
</protein>
<keyword evidence="2" id="KW-1185">Reference proteome</keyword>
<evidence type="ECO:0000313" key="2">
    <source>
        <dbReference type="Proteomes" id="UP001172082"/>
    </source>
</evidence>
<accession>A0ABT8KZK0</accession>
<dbReference type="Proteomes" id="UP001172082">
    <property type="component" value="Unassembled WGS sequence"/>
</dbReference>
<proteinExistence type="predicted"/>
<organism evidence="1 2">
    <name type="scientific">Splendidivirga corallicola</name>
    <dbReference type="NCBI Taxonomy" id="3051826"/>
    <lineage>
        <taxon>Bacteria</taxon>
        <taxon>Pseudomonadati</taxon>
        <taxon>Bacteroidota</taxon>
        <taxon>Cytophagia</taxon>
        <taxon>Cytophagales</taxon>
        <taxon>Splendidivirgaceae</taxon>
        <taxon>Splendidivirga</taxon>
    </lineage>
</organism>
<gene>
    <name evidence="1" type="ORF">QQ008_26700</name>
</gene>
<dbReference type="EMBL" id="JAUJEA010000014">
    <property type="protein sequence ID" value="MDN5205008.1"/>
    <property type="molecule type" value="Genomic_DNA"/>
</dbReference>
<evidence type="ECO:0000313" key="1">
    <source>
        <dbReference type="EMBL" id="MDN5205008.1"/>
    </source>
</evidence>